<dbReference type="PROSITE" id="PS50975">
    <property type="entry name" value="ATP_GRASP"/>
    <property type="match status" value="1"/>
</dbReference>
<name>A0A953HPN3_9BACT</name>
<reference evidence="12" key="1">
    <citation type="submission" date="2021-06" db="EMBL/GenBank/DDBJ databases">
        <title>44 bacteria genomes isolated from Dapeng, Shenzhen.</title>
        <authorList>
            <person name="Zheng W."/>
            <person name="Yu S."/>
            <person name="Huang Y."/>
        </authorList>
    </citation>
    <scope>NUCLEOTIDE SEQUENCE</scope>
    <source>
        <strain evidence="12">DP5N28-2</strain>
    </source>
</reference>
<evidence type="ECO:0000256" key="1">
    <source>
        <dbReference type="ARBA" id="ARBA00001936"/>
    </source>
</evidence>
<sequence length="303" mass="33223">MKIAILSRSSALYSTQSLVRACLRKGHEVEIIDHMSIDLLICEGKLQIKSNGLPIGHIDAIIPRIGSSVTSLGTSVIRQFEMMGVFSATSSDALTRSRDKLSCLQYLASQHISIPDTMVMNYLQFNEHFFKAHMKLPVIVKLLDSTHGLGVMIANSSKSTETILETLYHLKQKALLQQFIRESAGSDIRVLVVDGRIVAAMQRQGVEGEFRSNLHRGGTARMIRLTPQEQSIALRACEVLGLGIAGVDILRGNDKSYVLEVNASPGLEGIEGATGVNVAARIVDYVEKGYRLKNKANYANRSV</sequence>
<evidence type="ECO:0000256" key="8">
    <source>
        <dbReference type="ARBA" id="ARBA00022917"/>
    </source>
</evidence>
<keyword evidence="9" id="KW-0464">Manganese</keyword>
<dbReference type="PANTHER" id="PTHR21621">
    <property type="entry name" value="RIBOSOMAL PROTEIN S6 MODIFICATION PROTEIN"/>
    <property type="match status" value="1"/>
</dbReference>
<feature type="domain" description="ATP-grasp" evidence="11">
    <location>
        <begin position="104"/>
        <end position="287"/>
    </location>
</feature>
<evidence type="ECO:0000313" key="13">
    <source>
        <dbReference type="Proteomes" id="UP000753961"/>
    </source>
</evidence>
<dbReference type="InterPro" id="IPR013651">
    <property type="entry name" value="ATP-grasp_RimK-type"/>
</dbReference>
<dbReference type="AlphaFoldDB" id="A0A953HPN3"/>
<dbReference type="EMBL" id="JAHVHU010000019">
    <property type="protein sequence ID" value="MBY5959889.1"/>
    <property type="molecule type" value="Genomic_DNA"/>
</dbReference>
<evidence type="ECO:0000313" key="12">
    <source>
        <dbReference type="EMBL" id="MBY5959889.1"/>
    </source>
</evidence>
<dbReference type="InterPro" id="IPR041107">
    <property type="entry name" value="Rimk_N"/>
</dbReference>
<evidence type="ECO:0000256" key="9">
    <source>
        <dbReference type="ARBA" id="ARBA00023211"/>
    </source>
</evidence>
<protein>
    <submittedName>
        <fullName evidence="12">RimK family alpha-L-glutamate ligase</fullName>
    </submittedName>
</protein>
<dbReference type="PANTHER" id="PTHR21621:SF7">
    <property type="entry name" value="RIBOSOMAL PROTEIN BS6--L-GLUTAMATE LIGASE"/>
    <property type="match status" value="1"/>
</dbReference>
<dbReference type="InterPro" id="IPR013815">
    <property type="entry name" value="ATP_grasp_subdomain_1"/>
</dbReference>
<evidence type="ECO:0000256" key="2">
    <source>
        <dbReference type="ARBA" id="ARBA00001946"/>
    </source>
</evidence>
<keyword evidence="4" id="KW-0479">Metal-binding</keyword>
<keyword evidence="8" id="KW-0648">Protein biosynthesis</keyword>
<comment type="caution">
    <text evidence="12">The sequence shown here is derived from an EMBL/GenBank/DDBJ whole genome shotgun (WGS) entry which is preliminary data.</text>
</comment>
<dbReference type="RefSeq" id="WP_222581426.1">
    <property type="nucleotide sequence ID" value="NZ_JAHVHU010000019.1"/>
</dbReference>
<evidence type="ECO:0000256" key="6">
    <source>
        <dbReference type="ARBA" id="ARBA00022840"/>
    </source>
</evidence>
<dbReference type="GO" id="GO:0009432">
    <property type="term" value="P:SOS response"/>
    <property type="evidence" value="ECO:0007669"/>
    <property type="project" value="TreeGrafter"/>
</dbReference>
<dbReference type="Pfam" id="PF08443">
    <property type="entry name" value="RimK"/>
    <property type="match status" value="1"/>
</dbReference>
<dbReference type="GO" id="GO:0006412">
    <property type="term" value="P:translation"/>
    <property type="evidence" value="ECO:0007669"/>
    <property type="project" value="UniProtKB-KW"/>
</dbReference>
<dbReference type="Pfam" id="PF18030">
    <property type="entry name" value="Rimk_N"/>
    <property type="match status" value="1"/>
</dbReference>
<dbReference type="GO" id="GO:0005737">
    <property type="term" value="C:cytoplasm"/>
    <property type="evidence" value="ECO:0007669"/>
    <property type="project" value="TreeGrafter"/>
</dbReference>
<dbReference type="NCBIfam" id="TIGR00768">
    <property type="entry name" value="rimK_fam"/>
    <property type="match status" value="1"/>
</dbReference>
<evidence type="ECO:0000256" key="7">
    <source>
        <dbReference type="ARBA" id="ARBA00022842"/>
    </source>
</evidence>
<proteinExistence type="predicted"/>
<evidence type="ECO:0000259" key="11">
    <source>
        <dbReference type="PROSITE" id="PS50975"/>
    </source>
</evidence>
<accession>A0A953HPN3</accession>
<keyword evidence="7" id="KW-0460">Magnesium</keyword>
<dbReference type="SUPFAM" id="SSF56059">
    <property type="entry name" value="Glutathione synthetase ATP-binding domain-like"/>
    <property type="match status" value="1"/>
</dbReference>
<dbReference type="PROSITE" id="PS50890">
    <property type="entry name" value="PUA"/>
    <property type="match status" value="1"/>
</dbReference>
<comment type="cofactor">
    <cofactor evidence="1">
        <name>Mn(2+)</name>
        <dbReference type="ChEBI" id="CHEBI:29035"/>
    </cofactor>
</comment>
<gene>
    <name evidence="12" type="ORF">KUV50_17170</name>
</gene>
<dbReference type="GO" id="GO:0018169">
    <property type="term" value="F:ribosomal S6-glutamic acid ligase activity"/>
    <property type="evidence" value="ECO:0007669"/>
    <property type="project" value="TreeGrafter"/>
</dbReference>
<dbReference type="Gene3D" id="3.30.470.20">
    <property type="entry name" value="ATP-grasp fold, B domain"/>
    <property type="match status" value="1"/>
</dbReference>
<keyword evidence="13" id="KW-1185">Reference proteome</keyword>
<keyword evidence="6 10" id="KW-0067">ATP-binding</keyword>
<dbReference type="InterPro" id="IPR004666">
    <property type="entry name" value="Rp_bS6_RimK/Lys_biosynth_LsyX"/>
</dbReference>
<evidence type="ECO:0000256" key="5">
    <source>
        <dbReference type="ARBA" id="ARBA00022741"/>
    </source>
</evidence>
<dbReference type="Gene3D" id="3.30.1490.20">
    <property type="entry name" value="ATP-grasp fold, A domain"/>
    <property type="match status" value="1"/>
</dbReference>
<keyword evidence="5 10" id="KW-0547">Nucleotide-binding</keyword>
<dbReference type="InterPro" id="IPR011761">
    <property type="entry name" value="ATP-grasp"/>
</dbReference>
<dbReference type="Gene3D" id="3.40.50.20">
    <property type="match status" value="1"/>
</dbReference>
<dbReference type="GO" id="GO:0005524">
    <property type="term" value="F:ATP binding"/>
    <property type="evidence" value="ECO:0007669"/>
    <property type="project" value="UniProtKB-UniRule"/>
</dbReference>
<evidence type="ECO:0000256" key="4">
    <source>
        <dbReference type="ARBA" id="ARBA00022723"/>
    </source>
</evidence>
<dbReference type="Proteomes" id="UP000753961">
    <property type="component" value="Unassembled WGS sequence"/>
</dbReference>
<dbReference type="GO" id="GO:0046872">
    <property type="term" value="F:metal ion binding"/>
    <property type="evidence" value="ECO:0007669"/>
    <property type="project" value="UniProtKB-KW"/>
</dbReference>
<evidence type="ECO:0000256" key="3">
    <source>
        <dbReference type="ARBA" id="ARBA00022598"/>
    </source>
</evidence>
<comment type="cofactor">
    <cofactor evidence="2">
        <name>Mg(2+)</name>
        <dbReference type="ChEBI" id="CHEBI:18420"/>
    </cofactor>
</comment>
<keyword evidence="3 12" id="KW-0436">Ligase</keyword>
<organism evidence="12 13">
    <name type="scientific">Membranihabitans marinus</name>
    <dbReference type="NCBI Taxonomy" id="1227546"/>
    <lineage>
        <taxon>Bacteria</taxon>
        <taxon>Pseudomonadati</taxon>
        <taxon>Bacteroidota</taxon>
        <taxon>Saprospiria</taxon>
        <taxon>Saprospirales</taxon>
        <taxon>Saprospiraceae</taxon>
        <taxon>Membranihabitans</taxon>
    </lineage>
</organism>
<evidence type="ECO:0000256" key="10">
    <source>
        <dbReference type="PROSITE-ProRule" id="PRU00409"/>
    </source>
</evidence>